<evidence type="ECO:0000256" key="6">
    <source>
        <dbReference type="ARBA" id="ARBA00040062"/>
    </source>
</evidence>
<evidence type="ECO:0000259" key="8">
    <source>
        <dbReference type="Pfam" id="PF03061"/>
    </source>
</evidence>
<dbReference type="CDD" id="cd03443">
    <property type="entry name" value="PaaI_thioesterase"/>
    <property type="match status" value="1"/>
</dbReference>
<dbReference type="AlphaFoldDB" id="A0A2T5J3Y7"/>
<evidence type="ECO:0000256" key="2">
    <source>
        <dbReference type="ARBA" id="ARBA00035880"/>
    </source>
</evidence>
<keyword evidence="10" id="KW-1185">Reference proteome</keyword>
<reference evidence="9 10" key="1">
    <citation type="submission" date="2018-04" db="EMBL/GenBank/DDBJ databases">
        <title>Genomic Encyclopedia of Archaeal and Bacterial Type Strains, Phase II (KMG-II): from individual species to whole genera.</title>
        <authorList>
            <person name="Goeker M."/>
        </authorList>
    </citation>
    <scope>NUCLEOTIDE SEQUENCE [LARGE SCALE GENOMIC DNA]</scope>
    <source>
        <strain evidence="9 10">DSM 5822</strain>
    </source>
</reference>
<accession>A0A2T5J3Y7</accession>
<dbReference type="Proteomes" id="UP000244223">
    <property type="component" value="Unassembled WGS sequence"/>
</dbReference>
<dbReference type="EMBL" id="QAON01000001">
    <property type="protein sequence ID" value="PTQ91213.1"/>
    <property type="molecule type" value="Genomic_DNA"/>
</dbReference>
<sequence length="161" mass="17648">MTDMQTATITDDEKARILQERLKMGFNMVPFTQAMGLTIKEMSADKITAEFAMQPQLIGNVFKQVLHGGVIATALDTVGGAMAMSGAYVALKGTPKEDRATRINRLATIDMRIDYLKAGRGTLFTATASLLRVGKQICVTRMELHNEKHELIAAGTATYMY</sequence>
<evidence type="ECO:0000313" key="9">
    <source>
        <dbReference type="EMBL" id="PTQ91213.1"/>
    </source>
</evidence>
<evidence type="ECO:0000256" key="4">
    <source>
        <dbReference type="ARBA" id="ARBA00038381"/>
    </source>
</evidence>
<evidence type="ECO:0000256" key="5">
    <source>
        <dbReference type="ARBA" id="ARBA00038894"/>
    </source>
</evidence>
<dbReference type="InterPro" id="IPR029069">
    <property type="entry name" value="HotDog_dom_sf"/>
</dbReference>
<evidence type="ECO:0000256" key="3">
    <source>
        <dbReference type="ARBA" id="ARBA00036002"/>
    </source>
</evidence>
<evidence type="ECO:0000256" key="7">
    <source>
        <dbReference type="ARBA" id="ARBA00048062"/>
    </source>
</evidence>
<comment type="caution">
    <text evidence="9">The sequence shown here is derived from an EMBL/GenBank/DDBJ whole genome shotgun (WGS) entry which is preliminary data.</text>
</comment>
<comment type="catalytic activity">
    <reaction evidence="3">
        <text>a long-chain fatty acyl-CoA + H2O = a long-chain fatty acid + CoA + H(+)</text>
        <dbReference type="Rhea" id="RHEA:67680"/>
        <dbReference type="ChEBI" id="CHEBI:15377"/>
        <dbReference type="ChEBI" id="CHEBI:15378"/>
        <dbReference type="ChEBI" id="CHEBI:57287"/>
        <dbReference type="ChEBI" id="CHEBI:57560"/>
        <dbReference type="ChEBI" id="CHEBI:83139"/>
    </reaction>
</comment>
<dbReference type="Pfam" id="PF03061">
    <property type="entry name" value="4HBT"/>
    <property type="match status" value="1"/>
</dbReference>
<proteinExistence type="inferred from homology"/>
<dbReference type="GO" id="GO:0047617">
    <property type="term" value="F:fatty acyl-CoA hydrolase activity"/>
    <property type="evidence" value="ECO:0007669"/>
    <property type="project" value="UniProtKB-EC"/>
</dbReference>
<comment type="similarity">
    <text evidence="4">Belongs to the YigI thioesterase family.</text>
</comment>
<dbReference type="NCBIfam" id="TIGR00369">
    <property type="entry name" value="unchar_dom_1"/>
    <property type="match status" value="1"/>
</dbReference>
<comment type="catalytic activity">
    <reaction evidence="2">
        <text>a fatty acyl-CoA + H2O = a fatty acid + CoA + H(+)</text>
        <dbReference type="Rhea" id="RHEA:16781"/>
        <dbReference type="ChEBI" id="CHEBI:15377"/>
        <dbReference type="ChEBI" id="CHEBI:15378"/>
        <dbReference type="ChEBI" id="CHEBI:28868"/>
        <dbReference type="ChEBI" id="CHEBI:57287"/>
        <dbReference type="ChEBI" id="CHEBI:77636"/>
        <dbReference type="EC" id="3.1.2.20"/>
    </reaction>
</comment>
<dbReference type="RefSeq" id="WP_204509248.1">
    <property type="nucleotide sequence ID" value="NZ_QAON01000001.1"/>
</dbReference>
<comment type="catalytic activity">
    <reaction evidence="7">
        <text>a medium-chain fatty acyl-CoA + H2O = a medium-chain fatty acid + CoA + H(+)</text>
        <dbReference type="Rhea" id="RHEA:68184"/>
        <dbReference type="ChEBI" id="CHEBI:15377"/>
        <dbReference type="ChEBI" id="CHEBI:15378"/>
        <dbReference type="ChEBI" id="CHEBI:57287"/>
        <dbReference type="ChEBI" id="CHEBI:59558"/>
        <dbReference type="ChEBI" id="CHEBI:90546"/>
    </reaction>
</comment>
<dbReference type="SUPFAM" id="SSF54637">
    <property type="entry name" value="Thioesterase/thiol ester dehydrase-isomerase"/>
    <property type="match status" value="1"/>
</dbReference>
<dbReference type="PANTHER" id="PTHR43240:SF20">
    <property type="entry name" value="MEDIUM_LONG-CHAIN ACYL-COA THIOESTERASE YIGI"/>
    <property type="match status" value="1"/>
</dbReference>
<organism evidence="9 10">
    <name type="scientific">Agitococcus lubricus</name>
    <dbReference type="NCBI Taxonomy" id="1077255"/>
    <lineage>
        <taxon>Bacteria</taxon>
        <taxon>Pseudomonadati</taxon>
        <taxon>Pseudomonadota</taxon>
        <taxon>Gammaproteobacteria</taxon>
        <taxon>Moraxellales</taxon>
        <taxon>Moraxellaceae</taxon>
        <taxon>Agitococcus</taxon>
    </lineage>
</organism>
<protein>
    <recommendedName>
        <fullName evidence="6">Medium/long-chain acyl-CoA thioesterase YigI</fullName>
        <ecNumber evidence="5">3.1.2.20</ecNumber>
    </recommendedName>
</protein>
<dbReference type="NCBIfam" id="NF008675">
    <property type="entry name" value="PRK11688.1"/>
    <property type="match status" value="1"/>
</dbReference>
<dbReference type="Gene3D" id="3.10.129.10">
    <property type="entry name" value="Hotdog Thioesterase"/>
    <property type="match status" value="1"/>
</dbReference>
<dbReference type="InterPro" id="IPR003736">
    <property type="entry name" value="PAAI_dom"/>
</dbReference>
<feature type="domain" description="Thioesterase" evidence="8">
    <location>
        <begin position="64"/>
        <end position="152"/>
    </location>
</feature>
<dbReference type="EC" id="3.1.2.20" evidence="5"/>
<gene>
    <name evidence="9" type="ORF">C8N29_101286</name>
</gene>
<evidence type="ECO:0000256" key="1">
    <source>
        <dbReference type="ARBA" id="ARBA00022801"/>
    </source>
</evidence>
<dbReference type="PANTHER" id="PTHR43240">
    <property type="entry name" value="1,4-DIHYDROXY-2-NAPHTHOYL-COA THIOESTERASE 1"/>
    <property type="match status" value="1"/>
</dbReference>
<dbReference type="InterPro" id="IPR006683">
    <property type="entry name" value="Thioestr_dom"/>
</dbReference>
<evidence type="ECO:0000313" key="10">
    <source>
        <dbReference type="Proteomes" id="UP000244223"/>
    </source>
</evidence>
<name>A0A2T5J3Y7_9GAMM</name>
<keyword evidence="1" id="KW-0378">Hydrolase</keyword>